<name>A0ABQ8YPN7_9EUKA</name>
<feature type="compositionally biased region" description="Low complexity" evidence="2">
    <location>
        <begin position="463"/>
        <end position="474"/>
    </location>
</feature>
<evidence type="ECO:0000256" key="1">
    <source>
        <dbReference type="SAM" id="Coils"/>
    </source>
</evidence>
<dbReference type="InterPro" id="IPR004827">
    <property type="entry name" value="bZIP"/>
</dbReference>
<protein>
    <submittedName>
        <fullName evidence="4">Cyclic-amp response element binding protein</fullName>
    </submittedName>
</protein>
<comment type="caution">
    <text evidence="4">The sequence shown here is derived from an EMBL/GenBank/DDBJ whole genome shotgun (WGS) entry which is preliminary data.</text>
</comment>
<sequence length="474" mass="53653">MLDDIFSSNLDQELFDAICEPSFNLSDTLFNNSDSDNSETEFTLPKDKTQAQPSTNTKSNLLIPNTFISQESDCADSSDDDKKILWDLMKPIDFGIGSDKQKSQVLGNERKRALECDDQLQGQMHGLLEGKQLGSDLLVASRGTQNESSLRSKAASKDNADLASQTTIAPLTQGQEQDSEIQGTLLQAKCSKSDNDLKKTSSGSKVLGSGFKKRKVLIKISRPNRKALTIVSTKIVKVENRGKGNNGDGDDEAKKSSKSGKMSQKKKNKKKHQEKKNKNKKKKKKKKKNKKNKKKKKKTTHEDSRRKIILERNRINAKKSRERKKIYVANLETTTKELRERNNELSDELVILSNKNENLCKEISDLRNLLKGNLFDTKIFENLFQFNNNNDNDNNNNSNHNNNQNINEIFTNRIFETLASSILNIQNQNQNHIQNNLNPNSNHYPNPNPNKNPNPNPEPDPNKNPNKNPNPNKK</sequence>
<feature type="compositionally biased region" description="Basic and acidic residues" evidence="2">
    <location>
        <begin position="300"/>
        <end position="314"/>
    </location>
</feature>
<dbReference type="Proteomes" id="UP001150062">
    <property type="component" value="Unassembled WGS sequence"/>
</dbReference>
<evidence type="ECO:0000259" key="3">
    <source>
        <dbReference type="PROSITE" id="PS50217"/>
    </source>
</evidence>
<keyword evidence="1" id="KW-0175">Coiled coil</keyword>
<keyword evidence="5" id="KW-1185">Reference proteome</keyword>
<dbReference type="SUPFAM" id="SSF57959">
    <property type="entry name" value="Leucine zipper domain"/>
    <property type="match status" value="1"/>
</dbReference>
<dbReference type="InterPro" id="IPR046347">
    <property type="entry name" value="bZIP_sf"/>
</dbReference>
<dbReference type="SMART" id="SM00338">
    <property type="entry name" value="BRLZ"/>
    <property type="match status" value="1"/>
</dbReference>
<feature type="compositionally biased region" description="Pro residues" evidence="2">
    <location>
        <begin position="446"/>
        <end position="459"/>
    </location>
</feature>
<feature type="compositionally biased region" description="Low complexity" evidence="2">
    <location>
        <begin position="432"/>
        <end position="445"/>
    </location>
</feature>
<reference evidence="4" key="1">
    <citation type="submission" date="2022-08" db="EMBL/GenBank/DDBJ databases">
        <title>Novel sulfate-reducing endosymbionts in the free-living metamonad Anaeramoeba.</title>
        <authorList>
            <person name="Jerlstrom-Hultqvist J."/>
            <person name="Cepicka I."/>
            <person name="Gallot-Lavallee L."/>
            <person name="Salas-Leiva D."/>
            <person name="Curtis B.A."/>
            <person name="Zahonova K."/>
            <person name="Pipaliya S."/>
            <person name="Dacks J."/>
            <person name="Roger A.J."/>
        </authorList>
    </citation>
    <scope>NUCLEOTIDE SEQUENCE</scope>
    <source>
        <strain evidence="4">Schooner1</strain>
    </source>
</reference>
<evidence type="ECO:0000313" key="4">
    <source>
        <dbReference type="EMBL" id="KAJ6246560.1"/>
    </source>
</evidence>
<accession>A0ABQ8YPN7</accession>
<proteinExistence type="predicted"/>
<dbReference type="PROSITE" id="PS50217">
    <property type="entry name" value="BZIP"/>
    <property type="match status" value="1"/>
</dbReference>
<feature type="compositionally biased region" description="Polar residues" evidence="2">
    <location>
        <begin position="50"/>
        <end position="60"/>
    </location>
</feature>
<feature type="region of interest" description="Disordered" evidence="2">
    <location>
        <begin position="240"/>
        <end position="316"/>
    </location>
</feature>
<feature type="compositionally biased region" description="Basic residues" evidence="2">
    <location>
        <begin position="263"/>
        <end position="299"/>
    </location>
</feature>
<feature type="region of interest" description="Disordered" evidence="2">
    <location>
        <begin position="34"/>
        <end position="60"/>
    </location>
</feature>
<evidence type="ECO:0000313" key="5">
    <source>
        <dbReference type="Proteomes" id="UP001150062"/>
    </source>
</evidence>
<dbReference type="CDD" id="cd14687">
    <property type="entry name" value="bZIP_ATF2"/>
    <property type="match status" value="1"/>
</dbReference>
<feature type="coiled-coil region" evidence="1">
    <location>
        <begin position="328"/>
        <end position="369"/>
    </location>
</feature>
<feature type="domain" description="BZIP" evidence="3">
    <location>
        <begin position="303"/>
        <end position="366"/>
    </location>
</feature>
<dbReference type="Pfam" id="PF00170">
    <property type="entry name" value="bZIP_1"/>
    <property type="match status" value="1"/>
</dbReference>
<feature type="region of interest" description="Disordered" evidence="2">
    <location>
        <begin position="432"/>
        <end position="474"/>
    </location>
</feature>
<dbReference type="Gene3D" id="1.20.5.170">
    <property type="match status" value="1"/>
</dbReference>
<evidence type="ECO:0000256" key="2">
    <source>
        <dbReference type="SAM" id="MobiDB-lite"/>
    </source>
</evidence>
<organism evidence="4 5">
    <name type="scientific">Anaeramoeba flamelloides</name>
    <dbReference type="NCBI Taxonomy" id="1746091"/>
    <lineage>
        <taxon>Eukaryota</taxon>
        <taxon>Metamonada</taxon>
        <taxon>Anaeramoebidae</taxon>
        <taxon>Anaeramoeba</taxon>
    </lineage>
</organism>
<dbReference type="EMBL" id="JAOAOG010000133">
    <property type="protein sequence ID" value="KAJ6246560.1"/>
    <property type="molecule type" value="Genomic_DNA"/>
</dbReference>
<gene>
    <name evidence="4" type="ORF">M0813_19227</name>
</gene>